<keyword evidence="1" id="KW-0732">Signal</keyword>
<evidence type="ECO:0000313" key="2">
    <source>
        <dbReference type="EMBL" id="VVC24357.1"/>
    </source>
</evidence>
<feature type="chain" id="PRO_5023035140" evidence="1">
    <location>
        <begin position="26"/>
        <end position="256"/>
    </location>
</feature>
<dbReference type="AlphaFoldDB" id="A0A5E4LZH9"/>
<dbReference type="InterPro" id="IPR012674">
    <property type="entry name" value="Calycin"/>
</dbReference>
<dbReference type="Proteomes" id="UP000325440">
    <property type="component" value="Unassembled WGS sequence"/>
</dbReference>
<dbReference type="OrthoDB" id="6601924at2759"/>
<dbReference type="EMBL" id="CABPRJ010000002">
    <property type="protein sequence ID" value="VVC24357.1"/>
    <property type="molecule type" value="Genomic_DNA"/>
</dbReference>
<keyword evidence="3" id="KW-1185">Reference proteome</keyword>
<evidence type="ECO:0000313" key="3">
    <source>
        <dbReference type="Proteomes" id="UP000325440"/>
    </source>
</evidence>
<accession>A0A5E4LZH9</accession>
<evidence type="ECO:0000256" key="1">
    <source>
        <dbReference type="SAM" id="SignalP"/>
    </source>
</evidence>
<protein>
    <submittedName>
        <fullName evidence="2">Calycin</fullName>
    </submittedName>
</protein>
<gene>
    <name evidence="2" type="ORF">CINCED_3A014185</name>
</gene>
<reference evidence="2 3" key="1">
    <citation type="submission" date="2019-08" db="EMBL/GenBank/DDBJ databases">
        <authorList>
            <person name="Alioto T."/>
            <person name="Alioto T."/>
            <person name="Gomez Garrido J."/>
        </authorList>
    </citation>
    <scope>NUCLEOTIDE SEQUENCE [LARGE SCALE GENOMIC DNA]</scope>
</reference>
<dbReference type="SUPFAM" id="SSF50814">
    <property type="entry name" value="Lipocalins"/>
    <property type="match status" value="1"/>
</dbReference>
<sequence length="256" mass="28501">MIKSTGRTISASIAIIITCLKLTRALELAVPKPDTVFVPVPYDLLENVQWMMGDPGKMHSTCGTFDTYKEHTSKLEQIVGRWYTMYMSNIPIETDYCSQFSNVQLPCGCLGIDFTTALGEGLVSFVMFSSNTAEMAVTYEIIAASVIGKNQLNFNQLVMRTIVVHPNATILGKGAYLIPSGAIVDTDHFQSYIILLLCKEGGLQPIVMVLVNALPMADDITEKVFQYLKDNRLDTKLLKVYDQDCRYARNIVGLYN</sequence>
<feature type="signal peptide" evidence="1">
    <location>
        <begin position="1"/>
        <end position="25"/>
    </location>
</feature>
<name>A0A5E4LZH9_9HEMI</name>
<proteinExistence type="predicted"/>
<organism evidence="2 3">
    <name type="scientific">Cinara cedri</name>
    <dbReference type="NCBI Taxonomy" id="506608"/>
    <lineage>
        <taxon>Eukaryota</taxon>
        <taxon>Metazoa</taxon>
        <taxon>Ecdysozoa</taxon>
        <taxon>Arthropoda</taxon>
        <taxon>Hexapoda</taxon>
        <taxon>Insecta</taxon>
        <taxon>Pterygota</taxon>
        <taxon>Neoptera</taxon>
        <taxon>Paraneoptera</taxon>
        <taxon>Hemiptera</taxon>
        <taxon>Sternorrhyncha</taxon>
        <taxon>Aphidomorpha</taxon>
        <taxon>Aphidoidea</taxon>
        <taxon>Aphididae</taxon>
        <taxon>Lachninae</taxon>
        <taxon>Cinara</taxon>
    </lineage>
</organism>